<organism evidence="2 3">
    <name type="scientific">Brettanomyces naardenensis</name>
    <name type="common">Yeast</name>
    <dbReference type="NCBI Taxonomy" id="13370"/>
    <lineage>
        <taxon>Eukaryota</taxon>
        <taxon>Fungi</taxon>
        <taxon>Dikarya</taxon>
        <taxon>Ascomycota</taxon>
        <taxon>Saccharomycotina</taxon>
        <taxon>Pichiomycetes</taxon>
        <taxon>Pichiales</taxon>
        <taxon>Pichiaceae</taxon>
        <taxon>Brettanomyces</taxon>
    </lineage>
</organism>
<feature type="region of interest" description="Disordered" evidence="1">
    <location>
        <begin position="12"/>
        <end position="32"/>
    </location>
</feature>
<name>A0A448YJ95_BRENA</name>
<dbReference type="OrthoDB" id="3995860at2759"/>
<dbReference type="Proteomes" id="UP000290900">
    <property type="component" value="Unassembled WGS sequence"/>
</dbReference>
<gene>
    <name evidence="2" type="ORF">BRENAR_LOCUS1648</name>
</gene>
<evidence type="ECO:0000256" key="1">
    <source>
        <dbReference type="SAM" id="MobiDB-lite"/>
    </source>
</evidence>
<sequence length="167" mass="18086">MGICLSCLTSRDDDAEQTVDENSPLLADNEQQQKQAEEELQMELRNKELNIILNSANEHLLDLGTFVQGQQPLNGYTVSSVASLTSQQQPQAIQDMTTSNISHVTSVTGNGTGNGDLIKVDPVDQGEAEQEIQRDLKTLTGQLGADRLDMLASIDTSKVGPLVVSFE</sequence>
<evidence type="ECO:0000313" key="2">
    <source>
        <dbReference type="EMBL" id="VEU20913.1"/>
    </source>
</evidence>
<proteinExistence type="predicted"/>
<dbReference type="AlphaFoldDB" id="A0A448YJ95"/>
<dbReference type="EMBL" id="CAACVR010000008">
    <property type="protein sequence ID" value="VEU20913.1"/>
    <property type="molecule type" value="Genomic_DNA"/>
</dbReference>
<keyword evidence="3" id="KW-1185">Reference proteome</keyword>
<protein>
    <submittedName>
        <fullName evidence="2">DEKNAAC101825</fullName>
    </submittedName>
</protein>
<dbReference type="InParanoid" id="A0A448YJ95"/>
<reference evidence="2 3" key="1">
    <citation type="submission" date="2018-12" db="EMBL/GenBank/DDBJ databases">
        <authorList>
            <person name="Tiukova I."/>
            <person name="Dainat J."/>
        </authorList>
    </citation>
    <scope>NUCLEOTIDE SEQUENCE [LARGE SCALE GENOMIC DNA]</scope>
</reference>
<accession>A0A448YJ95</accession>
<evidence type="ECO:0000313" key="3">
    <source>
        <dbReference type="Proteomes" id="UP000290900"/>
    </source>
</evidence>